<dbReference type="Gene3D" id="3.50.50.60">
    <property type="entry name" value="FAD/NAD(P)-binding domain"/>
    <property type="match status" value="1"/>
</dbReference>
<dbReference type="Gene3D" id="3.30.560.10">
    <property type="entry name" value="Glucose Oxidase, domain 3"/>
    <property type="match status" value="1"/>
</dbReference>
<evidence type="ECO:0000259" key="8">
    <source>
        <dbReference type="Pfam" id="PF05199"/>
    </source>
</evidence>
<reference evidence="9 10" key="1">
    <citation type="submission" date="2018-02" db="EMBL/GenBank/DDBJ databases">
        <title>The genomes of Aspergillus section Nigri reveals drivers in fungal speciation.</title>
        <authorList>
            <consortium name="DOE Joint Genome Institute"/>
            <person name="Vesth T.C."/>
            <person name="Nybo J."/>
            <person name="Theobald S."/>
            <person name="Brandl J."/>
            <person name="Frisvad J.C."/>
            <person name="Nielsen K.F."/>
            <person name="Lyhne E.K."/>
            <person name="Kogle M.E."/>
            <person name="Kuo A."/>
            <person name="Riley R."/>
            <person name="Clum A."/>
            <person name="Nolan M."/>
            <person name="Lipzen A."/>
            <person name="Salamov A."/>
            <person name="Henrissat B."/>
            <person name="Wiebenga A."/>
            <person name="De vries R.P."/>
            <person name="Grigoriev I.V."/>
            <person name="Mortensen U.H."/>
            <person name="Andersen M.R."/>
            <person name="Baker S.E."/>
        </authorList>
    </citation>
    <scope>NUCLEOTIDE SEQUENCE [LARGE SCALE GENOMIC DNA]</scope>
    <source>
        <strain evidence="9 10">CBS 114.80</strain>
    </source>
</reference>
<dbReference type="GO" id="GO:0050660">
    <property type="term" value="F:flavin adenine dinucleotide binding"/>
    <property type="evidence" value="ECO:0007669"/>
    <property type="project" value="InterPro"/>
</dbReference>
<dbReference type="InterPro" id="IPR036188">
    <property type="entry name" value="FAD/NAD-bd_sf"/>
</dbReference>
<protein>
    <submittedName>
        <fullName evidence="9">Oxidoreductase</fullName>
    </submittedName>
</protein>
<dbReference type="PANTHER" id="PTHR11552:SF201">
    <property type="entry name" value="GLUCOSE-METHANOL-CHOLINE OXIDOREDUCTASE N-TERMINAL DOMAIN-CONTAINING PROTEIN"/>
    <property type="match status" value="1"/>
</dbReference>
<proteinExistence type="inferred from homology"/>
<dbReference type="InterPro" id="IPR012132">
    <property type="entry name" value="GMC_OxRdtase"/>
</dbReference>
<feature type="domain" description="Glucose-methanol-choline oxidoreductase N-terminal" evidence="7">
    <location>
        <begin position="12"/>
        <end position="306"/>
    </location>
</feature>
<accession>A0A2V5I541</accession>
<dbReference type="GO" id="GO:0016614">
    <property type="term" value="F:oxidoreductase activity, acting on CH-OH group of donors"/>
    <property type="evidence" value="ECO:0007669"/>
    <property type="project" value="InterPro"/>
</dbReference>
<comment type="cofactor">
    <cofactor evidence="1 6">
        <name>FAD</name>
        <dbReference type="ChEBI" id="CHEBI:57692"/>
    </cofactor>
</comment>
<sequence length="537" mass="56665">MDSPSSPLKTADYIVVGGGTSGLVVANRLSEDASVSVLVLESGPDRTTDSRITDPMAWPSLSGSELDWQFTIVSQEGLDGRSQQHPAGHVLGGSSAINGLAFVPPSAAGLNAWEQMGNPGWNWETLSGYLQRSFNGPGPIRLSSPALAQEGNQPLIQAWNAAFSDQGYAHTSELVVENPTVGTRPYTATIDPECARRSSADVAYGAVAAQRSNLIILTAATVHRIVFDSPAVGGQHRATGVWVELADHPNPQLVHANQEVVLAAGVFQTPKLLELSGVGDPAVLAAHNIPVVIGNPGVGANLQNHLMAILPSPLSQIPETRDLNPGLQALAFVRLDDQEDLRLLDQFLSSDRSAASERTQAIGSILAIPNEASACVFLGKMPGPVALLVLIPCYPLSVGHTHIASADPNAKPNIDPQFFSHPLDLELMARHWQALQRLPIAPSLQKFFDRGAAPTEASLESTKAALRAAALTTHHACGSAAMLPLEKGGVVDTTLTVYGTTNLRVVDASIFPLMPHANPMATVYAVAERAADILRGL</sequence>
<feature type="binding site" evidence="6">
    <location>
        <position position="222"/>
    </location>
    <ligand>
        <name>FAD</name>
        <dbReference type="ChEBI" id="CHEBI:57692"/>
    </ligand>
</feature>
<keyword evidence="10" id="KW-1185">Reference proteome</keyword>
<evidence type="ECO:0000313" key="9">
    <source>
        <dbReference type="EMBL" id="PYI31819.1"/>
    </source>
</evidence>
<dbReference type="AlphaFoldDB" id="A0A2V5I541"/>
<evidence type="ECO:0000256" key="6">
    <source>
        <dbReference type="PIRSR" id="PIRSR000137-2"/>
    </source>
</evidence>
<feature type="domain" description="Glucose-methanol-choline oxidoreductase C-terminal" evidence="8">
    <location>
        <begin position="395"/>
        <end position="527"/>
    </location>
</feature>
<feature type="binding site" evidence="6">
    <location>
        <position position="90"/>
    </location>
    <ligand>
        <name>FAD</name>
        <dbReference type="ChEBI" id="CHEBI:57692"/>
    </ligand>
</feature>
<evidence type="ECO:0000313" key="10">
    <source>
        <dbReference type="Proteomes" id="UP000248817"/>
    </source>
</evidence>
<dbReference type="SUPFAM" id="SSF54373">
    <property type="entry name" value="FAD-linked reductases, C-terminal domain"/>
    <property type="match status" value="1"/>
</dbReference>
<dbReference type="PANTHER" id="PTHR11552">
    <property type="entry name" value="GLUCOSE-METHANOL-CHOLINE GMC OXIDOREDUCTASE"/>
    <property type="match status" value="1"/>
</dbReference>
<keyword evidence="5" id="KW-0560">Oxidoreductase</keyword>
<gene>
    <name evidence="9" type="ORF">BP00DRAFT_486484</name>
</gene>
<feature type="binding site" evidence="6">
    <location>
        <begin position="20"/>
        <end position="21"/>
    </location>
    <ligand>
        <name>FAD</name>
        <dbReference type="ChEBI" id="CHEBI:57692"/>
    </ligand>
</feature>
<keyword evidence="3" id="KW-0285">Flavoprotein</keyword>
<name>A0A2V5I541_9EURO</name>
<dbReference type="EMBL" id="KZ825499">
    <property type="protein sequence ID" value="PYI31819.1"/>
    <property type="molecule type" value="Genomic_DNA"/>
</dbReference>
<evidence type="ECO:0000256" key="3">
    <source>
        <dbReference type="ARBA" id="ARBA00022630"/>
    </source>
</evidence>
<dbReference type="InterPro" id="IPR000172">
    <property type="entry name" value="GMC_OxRdtase_N"/>
</dbReference>
<evidence type="ECO:0000256" key="4">
    <source>
        <dbReference type="ARBA" id="ARBA00022827"/>
    </source>
</evidence>
<evidence type="ECO:0000259" key="7">
    <source>
        <dbReference type="Pfam" id="PF00732"/>
    </source>
</evidence>
<dbReference type="Proteomes" id="UP000248817">
    <property type="component" value="Unassembled WGS sequence"/>
</dbReference>
<evidence type="ECO:0000256" key="2">
    <source>
        <dbReference type="ARBA" id="ARBA00010790"/>
    </source>
</evidence>
<evidence type="ECO:0000256" key="1">
    <source>
        <dbReference type="ARBA" id="ARBA00001974"/>
    </source>
</evidence>
<organism evidence="9 10">
    <name type="scientific">Aspergillus indologenus CBS 114.80</name>
    <dbReference type="NCBI Taxonomy" id="1450541"/>
    <lineage>
        <taxon>Eukaryota</taxon>
        <taxon>Fungi</taxon>
        <taxon>Dikarya</taxon>
        <taxon>Ascomycota</taxon>
        <taxon>Pezizomycotina</taxon>
        <taxon>Eurotiomycetes</taxon>
        <taxon>Eurotiomycetidae</taxon>
        <taxon>Eurotiales</taxon>
        <taxon>Aspergillaceae</taxon>
        <taxon>Aspergillus</taxon>
        <taxon>Aspergillus subgen. Circumdati</taxon>
    </lineage>
</organism>
<dbReference type="Pfam" id="PF00732">
    <property type="entry name" value="GMC_oxred_N"/>
    <property type="match status" value="1"/>
</dbReference>
<dbReference type="SUPFAM" id="SSF51905">
    <property type="entry name" value="FAD/NAD(P)-binding domain"/>
    <property type="match status" value="1"/>
</dbReference>
<dbReference type="PIRSF" id="PIRSF000137">
    <property type="entry name" value="Alcohol_oxidase"/>
    <property type="match status" value="1"/>
</dbReference>
<dbReference type="InterPro" id="IPR007867">
    <property type="entry name" value="GMC_OxRtase_C"/>
</dbReference>
<dbReference type="Pfam" id="PF05199">
    <property type="entry name" value="GMC_oxred_C"/>
    <property type="match status" value="1"/>
</dbReference>
<keyword evidence="4 6" id="KW-0274">FAD</keyword>
<evidence type="ECO:0000256" key="5">
    <source>
        <dbReference type="ARBA" id="ARBA00023002"/>
    </source>
</evidence>
<comment type="similarity">
    <text evidence="2">Belongs to the GMC oxidoreductase family.</text>
</comment>